<comment type="caution">
    <text evidence="1">The sequence shown here is derived from an EMBL/GenBank/DDBJ whole genome shotgun (WGS) entry which is preliminary data.</text>
</comment>
<dbReference type="EMBL" id="LUKE01000003">
    <property type="protein sequence ID" value="KYG63831.1"/>
    <property type="molecule type" value="Genomic_DNA"/>
</dbReference>
<accession>A0A150WJX5</accession>
<dbReference type="Proteomes" id="UP000075320">
    <property type="component" value="Unassembled WGS sequence"/>
</dbReference>
<keyword evidence="2" id="KW-1185">Reference proteome</keyword>
<dbReference type="AlphaFoldDB" id="A0A150WJX5"/>
<dbReference type="Gene3D" id="3.40.1350.10">
    <property type="match status" value="1"/>
</dbReference>
<reference evidence="1 2" key="1">
    <citation type="submission" date="2016-03" db="EMBL/GenBank/DDBJ databases">
        <authorList>
            <person name="Ploux O."/>
        </authorList>
    </citation>
    <scope>NUCLEOTIDE SEQUENCE [LARGE SCALE GENOMIC DNA]</scope>
    <source>
        <strain evidence="1 2">R0</strain>
    </source>
</reference>
<name>A0A150WJX5_BDEBC</name>
<evidence type="ECO:0000313" key="2">
    <source>
        <dbReference type="Proteomes" id="UP000075320"/>
    </source>
</evidence>
<sequence length="81" mass="9335">MKTPFAEVDLLFRTPENHVLMVEVKTANIEDFQAHRITLRQKKRLMRALLFLAEKLESLVEVHWAFVTKEGGVTIIENVSG</sequence>
<protein>
    <submittedName>
        <fullName evidence="1">Uncharacterized protein</fullName>
    </submittedName>
</protein>
<organism evidence="1 2">
    <name type="scientific">Bdellovibrio bacteriovorus</name>
    <dbReference type="NCBI Taxonomy" id="959"/>
    <lineage>
        <taxon>Bacteria</taxon>
        <taxon>Pseudomonadati</taxon>
        <taxon>Bdellovibrionota</taxon>
        <taxon>Bdellovibrionia</taxon>
        <taxon>Bdellovibrionales</taxon>
        <taxon>Pseudobdellovibrionaceae</taxon>
        <taxon>Bdellovibrio</taxon>
    </lineage>
</organism>
<gene>
    <name evidence="1" type="ORF">AZI86_13510</name>
</gene>
<dbReference type="GO" id="GO:0003676">
    <property type="term" value="F:nucleic acid binding"/>
    <property type="evidence" value="ECO:0007669"/>
    <property type="project" value="InterPro"/>
</dbReference>
<evidence type="ECO:0000313" key="1">
    <source>
        <dbReference type="EMBL" id="KYG63831.1"/>
    </source>
</evidence>
<proteinExistence type="predicted"/>
<dbReference type="InterPro" id="IPR011856">
    <property type="entry name" value="tRNA_endonuc-like_dom_sf"/>
</dbReference>